<reference evidence="2 3" key="1">
    <citation type="submission" date="2020-04" db="EMBL/GenBank/DDBJ databases">
        <title>Genome sequencing of novel species.</title>
        <authorList>
            <person name="Heo J."/>
            <person name="Kim S.-J."/>
            <person name="Kim J.-S."/>
            <person name="Hong S.-B."/>
            <person name="Kwon S.-W."/>
        </authorList>
    </citation>
    <scope>NUCLEOTIDE SEQUENCE [LARGE SCALE GENOMIC DNA]</scope>
    <source>
        <strain evidence="2 3">GN2-R2</strain>
    </source>
</reference>
<evidence type="ECO:0000256" key="1">
    <source>
        <dbReference type="SAM" id="MobiDB-lite"/>
    </source>
</evidence>
<dbReference type="EMBL" id="CP051685">
    <property type="protein sequence ID" value="QJE01948.1"/>
    <property type="molecule type" value="Genomic_DNA"/>
</dbReference>
<dbReference type="AlphaFoldDB" id="A0A7Z2ZTW7"/>
<organism evidence="2 3">
    <name type="scientific">Massilia forsythiae</name>
    <dbReference type="NCBI Taxonomy" id="2728020"/>
    <lineage>
        <taxon>Bacteria</taxon>
        <taxon>Pseudomonadati</taxon>
        <taxon>Pseudomonadota</taxon>
        <taxon>Betaproteobacteria</taxon>
        <taxon>Burkholderiales</taxon>
        <taxon>Oxalobacteraceae</taxon>
        <taxon>Telluria group</taxon>
        <taxon>Massilia</taxon>
    </lineage>
</organism>
<feature type="compositionally biased region" description="Basic and acidic residues" evidence="1">
    <location>
        <begin position="67"/>
        <end position="86"/>
    </location>
</feature>
<accession>A0A7Z2ZTW7</accession>
<feature type="region of interest" description="Disordered" evidence="1">
    <location>
        <begin position="67"/>
        <end position="87"/>
    </location>
</feature>
<dbReference type="KEGG" id="mfy:HH212_19580"/>
<evidence type="ECO:0000313" key="2">
    <source>
        <dbReference type="EMBL" id="QJE01948.1"/>
    </source>
</evidence>
<dbReference type="RefSeq" id="WP_170204035.1">
    <property type="nucleotide sequence ID" value="NZ_CP051685.1"/>
</dbReference>
<evidence type="ECO:0000313" key="3">
    <source>
        <dbReference type="Proteomes" id="UP000502415"/>
    </source>
</evidence>
<dbReference type="Proteomes" id="UP000502415">
    <property type="component" value="Chromosome"/>
</dbReference>
<sequence length="214" mass="24244">MTLEPHPERRSADRRTDGVTAKILRTMFAMRRGFGSGAAKNLLLRNGLDEELIERVLAIPEDRRVQRRRTDEMPSMPADRRDRPAVDDDEAVTLDAAGMAILYRLRFEVDTGMQRITIAECPADLMRFALIQLDEDGKPAITAKGRQALKHFACVRALDRIQSGVDAIPMSEEIRTWLESNLFMQRIGNGYTVTELGVGWLEFNRTISQKRAVS</sequence>
<protein>
    <submittedName>
        <fullName evidence="2">Uncharacterized protein</fullName>
    </submittedName>
</protein>
<gene>
    <name evidence="2" type="ORF">HH212_19580</name>
</gene>
<keyword evidence="3" id="KW-1185">Reference proteome</keyword>
<name>A0A7Z2ZTW7_9BURK</name>
<proteinExistence type="predicted"/>